<dbReference type="SUPFAM" id="SSF46785">
    <property type="entry name" value="Winged helix' DNA-binding domain"/>
    <property type="match status" value="1"/>
</dbReference>
<evidence type="ECO:0000256" key="1">
    <source>
        <dbReference type="ARBA" id="ARBA00004123"/>
    </source>
</evidence>
<dbReference type="FunCoup" id="A0A200Q847">
    <property type="interactions" value="1151"/>
</dbReference>
<dbReference type="OrthoDB" id="68020at2759"/>
<feature type="domain" description="General transcription factor 3C polypeptide 1 winged-helix" evidence="8">
    <location>
        <begin position="3"/>
        <end position="103"/>
    </location>
</feature>
<dbReference type="Pfam" id="PF23704">
    <property type="entry name" value="WHD_GTF3C1_N"/>
    <property type="match status" value="1"/>
</dbReference>
<feature type="domain" description="DUF7646" evidence="11">
    <location>
        <begin position="344"/>
        <end position="426"/>
    </location>
</feature>
<evidence type="ECO:0000259" key="10">
    <source>
        <dbReference type="Pfam" id="PF24538"/>
    </source>
</evidence>
<dbReference type="CDD" id="cd16169">
    <property type="entry name" value="Tau138_eWH"/>
    <property type="match status" value="1"/>
</dbReference>
<keyword evidence="14" id="KW-1185">Reference proteome</keyword>
<dbReference type="Pfam" id="PF24658">
    <property type="entry name" value="DUF7647"/>
    <property type="match status" value="1"/>
</dbReference>
<name>A0A200Q847_MACCD</name>
<feature type="domain" description="B-block binding subunit of TFIIIC" evidence="7">
    <location>
        <begin position="115"/>
        <end position="198"/>
    </location>
</feature>
<evidence type="ECO:0000256" key="4">
    <source>
        <dbReference type="ARBA" id="ARBA00023163"/>
    </source>
</evidence>
<keyword evidence="3" id="KW-0238">DNA-binding</keyword>
<keyword evidence="2" id="KW-0597">Phosphoprotein</keyword>
<protein>
    <submittedName>
        <fullName evidence="13">B-block binding subunit of TFIIIC</fullName>
    </submittedName>
</protein>
<evidence type="ECO:0000256" key="2">
    <source>
        <dbReference type="ARBA" id="ARBA00022553"/>
    </source>
</evidence>
<dbReference type="GO" id="GO:0003677">
    <property type="term" value="F:DNA binding"/>
    <property type="evidence" value="ECO:0007669"/>
    <property type="project" value="UniProtKB-KW"/>
</dbReference>
<feature type="compositionally biased region" description="Polar residues" evidence="6">
    <location>
        <begin position="497"/>
        <end position="511"/>
    </location>
</feature>
<dbReference type="OMA" id="WTSENFT"/>
<comment type="subcellular location">
    <subcellularLocation>
        <location evidence="1">Nucleus</location>
    </subcellularLocation>
</comment>
<dbReference type="GO" id="GO:0042791">
    <property type="term" value="P:5S class rRNA transcription by RNA polymerase III"/>
    <property type="evidence" value="ECO:0007669"/>
    <property type="project" value="TreeGrafter"/>
</dbReference>
<sequence>MAMDSIVSAALSEICSQGVNGISLTELWPKLHNSLCSSGFTNCDGIKTAIWKGLLNIPVLQFEANELSFCSQDPSIESFEEAEKLGLRIVAAEDLRDSFYGLYDLKAADAGISPRQRRILERIASARSNGITQRQLAKDFGMEGNNIFYIVRNLECQGLIVRQSTIVRTKEAATEQDSGSKNTSIVNTNLIHLYRYAKHLNSQQRLEITTVDRLENLKNVDGSTSLIGDGIFGDHVKDDIVIKDYLAVLKAVCQKLEEADDQILLVSDIKQALRDRWTLGHKAWRNIFNKLKDAHLVEEFCAKVNRKKGSCLHLLKKFDQKHFQPKPVLCGSDDFNIDQSVQCGNKEQITEQLLELPIEHQIHDMIAAESTKGLTVTEVCKRLGINSKRNYTLLRNMFSRFGCHLQAESHNRSFHYRVWTSGNFTSGSSTALPGKSAAGIVQDDDLSSKQSVMDLVLNDTPDVALVQLDSLSFEEEVLTTPPGKMESRQMGLELGSSPPTGNGESKQQMRNCGSRDPHDLVGESGEDAAHDSVQNKSNVAPPKTPSPPSSNPSRLLRSHPRQYPRMILTAASAQREQRILERLQEDKFVLTVELYRLLESLEKDKLTKIDRKTLARTLNKLQNEGHCKCFSVSVPDFTNFGRERTTGVVLHKSIPTLTPQILGQIPERLRSFDMHSRGQGLRLARLKNEKTVSVLTGIKRIFTHDISSDSKAVRVEAMRANGFVISKLVRAELLHKFLWGYLSSSHDWGNDALSSGRHGYDLKNPHSSCKLFALNVAMKAMPLELFLQVVGSTQKFEDLIESCKCALRLSDLSMQDYKSLMDTQATRRFSWIIDILRRLKLIRLVTDGHAEDADMTPHATILTYAMELKPYIEEPFSRVPLSFGVNSFDDLRPRIRHDFILSNKDAVDIYWDTLENCYATADPKSAVLAFPGSAVKEVQCQIFSGELWLLHLQVLRVSNGKGQSHLHRFQRDFNCNKQELQPGTSKNRSTSRKRKKYLEAGSSKHIKCLNGKSGGWKMPSLSESNGQYTEEENTITTHTGDHDIEQSGTNGEDREENYDFISQCASKLKPTRQSKFLWTETSDRQLVIQYVRYHAALGARFYPTRWVTLPDLPAPPETCKRRMGSLKNIQTVWSAVMRLCNLLGERYANHLNKSKEKELLNHDDSGHNAQDSSIEECFGKSFSNCLARSLESDFKDQRWDDFEDQNVRGALDEVLRCIRMAKVEGSKRARPSPEKEWPDGNLDSQACDFQELDLITPTTNASTGEEIENHVGKRRRRSSCSRVPGKFLKLLDEGTSVSRREYESLAVANAVELLKLVFFSTSTAPEVLTLLAETLRHYSEYDLFAAFNYLKEKKFMVGGNGSQPFVLSQQFLHSVSSSPFPINTGKRASKFDSWLAEREKDLMEEEGVHLNADLQCGDIFQLLALVALGELFISPCLPDEGIGESEDKRCSGHKTSEDELCSGNQVVKKPASLLMTEAECGSRREKGFPGIKISLFRATIPRADTMDFFKNEEIGTSSSRFDGNDQSTCYALGTTGSLFLSNQLNSSGNVISGTLNEESPWKAITRYGESLMSSLSNVERVGPLYPESFQIVHSTIRKSGDQGLRMEEVSQVTTIEGKMMAELVVDVLQVFGLVVKVNAYDCVRVVDASFRSKYFLSSTEGRYQDLERSLHVKSPRISDGNYLKVPQEHVQTCMDLDVVHKVTILNLPKEVSQLSYGVEPRKENDGFQDGMQVEVVSPEQIKESRNLKCTNSGHSRSFRPILPWMNGDGTMNAIVYKGLTRRVLGTVMQNPGILEDDIIHRMDALNPQSCRTLLELMVLDNHLIVRKKMDLTASNGGPPATLRSLFGGSSCFKKPESICRHHFFANPMSASLL</sequence>
<evidence type="ECO:0000259" key="11">
    <source>
        <dbReference type="Pfam" id="PF24657"/>
    </source>
</evidence>
<organism evidence="13 14">
    <name type="scientific">Macleaya cordata</name>
    <name type="common">Five-seeded plume-poppy</name>
    <name type="synonym">Bocconia cordata</name>
    <dbReference type="NCBI Taxonomy" id="56857"/>
    <lineage>
        <taxon>Eukaryota</taxon>
        <taxon>Viridiplantae</taxon>
        <taxon>Streptophyta</taxon>
        <taxon>Embryophyta</taxon>
        <taxon>Tracheophyta</taxon>
        <taxon>Spermatophyta</taxon>
        <taxon>Magnoliopsida</taxon>
        <taxon>Ranunculales</taxon>
        <taxon>Papaveraceae</taxon>
        <taxon>Papaveroideae</taxon>
        <taxon>Macleaya</taxon>
    </lineage>
</organism>
<evidence type="ECO:0000313" key="14">
    <source>
        <dbReference type="Proteomes" id="UP000195402"/>
    </source>
</evidence>
<dbReference type="InterPro" id="IPR035625">
    <property type="entry name" value="Tfc3-like_eWH"/>
</dbReference>
<dbReference type="STRING" id="56857.A0A200Q847"/>
<dbReference type="Pfam" id="PF24657">
    <property type="entry name" value="DUF7646"/>
    <property type="match status" value="1"/>
</dbReference>
<dbReference type="InterPro" id="IPR036388">
    <property type="entry name" value="WH-like_DNA-bd_sf"/>
</dbReference>
<dbReference type="PANTHER" id="PTHR15180">
    <property type="entry name" value="GENERAL TRANSCRIPTION FACTOR 3C POLYPEPTIDE 1"/>
    <property type="match status" value="1"/>
</dbReference>
<dbReference type="Gene3D" id="1.10.10.10">
    <property type="entry name" value="Winged helix-like DNA-binding domain superfamily/Winged helix DNA-binding domain"/>
    <property type="match status" value="1"/>
</dbReference>
<feature type="region of interest" description="Disordered" evidence="6">
    <location>
        <begin position="977"/>
        <end position="998"/>
    </location>
</feature>
<keyword evidence="5" id="KW-0539">Nucleus</keyword>
<accession>A0A200Q847</accession>
<reference evidence="13 14" key="1">
    <citation type="journal article" date="2017" name="Mol. Plant">
        <title>The Genome of Medicinal Plant Macleaya cordata Provides New Insights into Benzylisoquinoline Alkaloids Metabolism.</title>
        <authorList>
            <person name="Liu X."/>
            <person name="Liu Y."/>
            <person name="Huang P."/>
            <person name="Ma Y."/>
            <person name="Qing Z."/>
            <person name="Tang Q."/>
            <person name="Cao H."/>
            <person name="Cheng P."/>
            <person name="Zheng Y."/>
            <person name="Yuan Z."/>
            <person name="Zhou Y."/>
            <person name="Liu J."/>
            <person name="Tang Z."/>
            <person name="Zhuo Y."/>
            <person name="Zhang Y."/>
            <person name="Yu L."/>
            <person name="Huang J."/>
            <person name="Yang P."/>
            <person name="Peng Q."/>
            <person name="Zhang J."/>
            <person name="Jiang W."/>
            <person name="Zhang Z."/>
            <person name="Lin K."/>
            <person name="Ro D.K."/>
            <person name="Chen X."/>
            <person name="Xiong X."/>
            <person name="Shang Y."/>
            <person name="Huang S."/>
            <person name="Zeng J."/>
        </authorList>
    </citation>
    <scope>NUCLEOTIDE SEQUENCE [LARGE SCALE GENOMIC DNA]</scope>
    <source>
        <strain evidence="14">cv. BLH2017</strain>
        <tissue evidence="13">Root</tissue>
    </source>
</reference>
<dbReference type="PANTHER" id="PTHR15180:SF1">
    <property type="entry name" value="GENERAL TRANSCRIPTION FACTOR 3C POLYPEPTIDE 1"/>
    <property type="match status" value="1"/>
</dbReference>
<feature type="region of interest" description="Disordered" evidence="6">
    <location>
        <begin position="476"/>
        <end position="558"/>
    </location>
</feature>
<dbReference type="Pfam" id="PF24101">
    <property type="entry name" value="WHD_GTF3C1"/>
    <property type="match status" value="1"/>
</dbReference>
<dbReference type="InterPro" id="IPR044210">
    <property type="entry name" value="Tfc3-like"/>
</dbReference>
<feature type="domain" description="DUF7647" evidence="12">
    <location>
        <begin position="764"/>
        <end position="939"/>
    </location>
</feature>
<evidence type="ECO:0000256" key="6">
    <source>
        <dbReference type="SAM" id="MobiDB-lite"/>
    </source>
</evidence>
<evidence type="ECO:0000259" key="7">
    <source>
        <dbReference type="Pfam" id="PF04182"/>
    </source>
</evidence>
<dbReference type="GO" id="GO:0006384">
    <property type="term" value="P:transcription initiation at RNA polymerase III promoter"/>
    <property type="evidence" value="ECO:0007669"/>
    <property type="project" value="InterPro"/>
</dbReference>
<comment type="caution">
    <text evidence="13">The sequence shown here is derived from an EMBL/GenBank/DDBJ whole genome shotgun (WGS) entry which is preliminary data.</text>
</comment>
<dbReference type="GO" id="GO:0005634">
    <property type="term" value="C:nucleus"/>
    <property type="evidence" value="ECO:0007669"/>
    <property type="project" value="UniProtKB-SubCell"/>
</dbReference>
<evidence type="ECO:0000256" key="3">
    <source>
        <dbReference type="ARBA" id="ARBA00023125"/>
    </source>
</evidence>
<keyword evidence="4" id="KW-0804">Transcription</keyword>
<dbReference type="InterPro" id="IPR056020">
    <property type="entry name" value="DUF7599"/>
</dbReference>
<evidence type="ECO:0000259" key="8">
    <source>
        <dbReference type="Pfam" id="PF23704"/>
    </source>
</evidence>
<dbReference type="Proteomes" id="UP000195402">
    <property type="component" value="Unassembled WGS sequence"/>
</dbReference>
<dbReference type="EMBL" id="MVGT01002770">
    <property type="protein sequence ID" value="OVA06628.1"/>
    <property type="molecule type" value="Genomic_DNA"/>
</dbReference>
<proteinExistence type="predicted"/>
<dbReference type="InterPro" id="IPR056467">
    <property type="entry name" value="eWH_GTF3C1"/>
</dbReference>
<feature type="domain" description="GTF3C1 extended winged-helix" evidence="9">
    <location>
        <begin position="568"/>
        <end position="677"/>
    </location>
</feature>
<dbReference type="InterPro" id="IPR036390">
    <property type="entry name" value="WH_DNA-bd_sf"/>
</dbReference>
<dbReference type="Pfam" id="PF04182">
    <property type="entry name" value="B-block_TFIIIC"/>
    <property type="match status" value="1"/>
</dbReference>
<dbReference type="InterPro" id="IPR056428">
    <property type="entry name" value="WH_GTF3C1"/>
</dbReference>
<feature type="domain" description="DUF7599" evidence="10">
    <location>
        <begin position="243"/>
        <end position="326"/>
    </location>
</feature>
<evidence type="ECO:0000259" key="9">
    <source>
        <dbReference type="Pfam" id="PF24101"/>
    </source>
</evidence>
<evidence type="ECO:0000313" key="13">
    <source>
        <dbReference type="EMBL" id="OVA06628.1"/>
    </source>
</evidence>
<dbReference type="InterPro" id="IPR007309">
    <property type="entry name" value="TFIIIC_Bblock-bd"/>
</dbReference>
<dbReference type="Pfam" id="PF24538">
    <property type="entry name" value="DUF7599"/>
    <property type="match status" value="1"/>
</dbReference>
<dbReference type="GO" id="GO:0000127">
    <property type="term" value="C:transcription factor TFIIIC complex"/>
    <property type="evidence" value="ECO:0007669"/>
    <property type="project" value="InterPro"/>
</dbReference>
<gene>
    <name evidence="13" type="ORF">BVC80_1737g40</name>
</gene>
<dbReference type="InterPro" id="IPR056063">
    <property type="entry name" value="DUF7646"/>
</dbReference>
<dbReference type="InterPro" id="IPR056064">
    <property type="entry name" value="DUF7647"/>
</dbReference>
<dbReference type="InParanoid" id="A0A200Q847"/>
<evidence type="ECO:0000259" key="12">
    <source>
        <dbReference type="Pfam" id="PF24658"/>
    </source>
</evidence>
<evidence type="ECO:0000256" key="5">
    <source>
        <dbReference type="ARBA" id="ARBA00023242"/>
    </source>
</evidence>